<dbReference type="Proteomes" id="UP001595621">
    <property type="component" value="Unassembled WGS sequence"/>
</dbReference>
<dbReference type="InterPro" id="IPR029052">
    <property type="entry name" value="Metallo-depent_PP-like"/>
</dbReference>
<gene>
    <name evidence="14" type="ORF">ACFOE0_03585</name>
</gene>
<keyword evidence="15" id="KW-1185">Reference proteome</keyword>
<keyword evidence="9 11" id="KW-0378">Hydrolase</keyword>
<protein>
    <submittedName>
        <fullName evidence="14">Bifunctional 2',3'-cyclic-nucleotide 2'-phosphodiesterase/3'-nucleotidase</fullName>
    </submittedName>
</protein>
<evidence type="ECO:0000313" key="14">
    <source>
        <dbReference type="EMBL" id="MFC3137265.1"/>
    </source>
</evidence>
<evidence type="ECO:0000256" key="10">
    <source>
        <dbReference type="ARBA" id="ARBA00023268"/>
    </source>
</evidence>
<name>A0ABV7G7G9_9GAMM</name>
<comment type="caution">
    <text evidence="14">The sequence shown here is derived from an EMBL/GenBank/DDBJ whole genome shotgun (WGS) entry which is preliminary data.</text>
</comment>
<keyword evidence="8 11" id="KW-0547">Nucleotide-binding</keyword>
<evidence type="ECO:0000313" key="15">
    <source>
        <dbReference type="Proteomes" id="UP001595621"/>
    </source>
</evidence>
<sequence>MKAVTGKLAASAGVLAGVILMAGCTTPPAKQDPVVELRVLETSDLHMNLMDFDYFKGVEDPTIGLARAASLIHAARDEAANHVLVDNGDLLQGSPMGDYMASLSLQEWQLHPAYKAMNTLNYAVGNIGNHEFNYGLEFLSQAVAGANFPYISANVYCAVDNCLPGISKDQPLFDPWLIKPTRVVDTQGQTHTLNIGYIGFVPPQIEQWDRAHLHGKVYAKGIVESANTYVPLMKQAGADIIVAIPHSGIGSAAAPHDPDAENASYALTQVKGIDAIMFGHSHAVFPHPDYSSLPDTDIKKGLLNGVPSVMPGRWGDNLGIVDLTLTLSNGQWQVTDSSAQARPIFDSGKKAPLVTADANIHGSIAHEHQGTLDFVDAPIGKASANMYSFLSLIQDDPTVQIVADAQIARVKQAIADLPDNERHHYEGIPVVSAAAPFKAGGRHKTPADAAQYVEVDSGELKFRHAADLYLYPNTMVAVKVSGAELKDWLECSANQFNQIDPQSTSPQTLINWTHPTFNFDVIDGIQYRIDITQPARFDRNCQLVNPNASRITALSYTDDNGNTLTGEAFAAQSFIVATNNYRAYGGQFAGTGPEYVVMELPDTNREVLAAYIQQQTSTHGTVNPSADHNWGLVNVSNPKLKVLVQTQNSDRADRFVAGQQKRPMVKTGVDELGFAVYQLDMSQENPGPQ</sequence>
<evidence type="ECO:0000256" key="11">
    <source>
        <dbReference type="RuleBase" id="RU362119"/>
    </source>
</evidence>
<evidence type="ECO:0000256" key="4">
    <source>
        <dbReference type="ARBA" id="ARBA00004196"/>
    </source>
</evidence>
<evidence type="ECO:0000256" key="7">
    <source>
        <dbReference type="ARBA" id="ARBA00022729"/>
    </source>
</evidence>
<dbReference type="CDD" id="cd07410">
    <property type="entry name" value="MPP_CpdB_N"/>
    <property type="match status" value="1"/>
</dbReference>
<feature type="domain" description="Calcineurin-like phosphoesterase" evidence="12">
    <location>
        <begin position="37"/>
        <end position="283"/>
    </location>
</feature>
<evidence type="ECO:0000256" key="3">
    <source>
        <dbReference type="ARBA" id="ARBA00001968"/>
    </source>
</evidence>
<dbReference type="InterPro" id="IPR041827">
    <property type="entry name" value="CpdB_N"/>
</dbReference>
<organism evidence="14 15">
    <name type="scientific">Shewanella submarina</name>
    <dbReference type="NCBI Taxonomy" id="2016376"/>
    <lineage>
        <taxon>Bacteria</taxon>
        <taxon>Pseudomonadati</taxon>
        <taxon>Pseudomonadota</taxon>
        <taxon>Gammaproteobacteria</taxon>
        <taxon>Alteromonadales</taxon>
        <taxon>Shewanellaceae</taxon>
        <taxon>Shewanella</taxon>
    </lineage>
</organism>
<comment type="subcellular location">
    <subcellularLocation>
        <location evidence="4">Cell envelope</location>
    </subcellularLocation>
</comment>
<dbReference type="Pfam" id="PF02872">
    <property type="entry name" value="5_nucleotid_C"/>
    <property type="match status" value="1"/>
</dbReference>
<dbReference type="PANTHER" id="PTHR11575:SF6">
    <property type="entry name" value="2',3'-CYCLIC-NUCLEOTIDE 2'-PHOSPHODIESTERASE_3'-NUCLEOTIDASE"/>
    <property type="match status" value="1"/>
</dbReference>
<dbReference type="SUPFAM" id="SSF56300">
    <property type="entry name" value="Metallo-dependent phosphatases"/>
    <property type="match status" value="1"/>
</dbReference>
<dbReference type="SUPFAM" id="SSF55816">
    <property type="entry name" value="5'-nucleotidase (syn. UDP-sugar hydrolase), C-terminal domain"/>
    <property type="match status" value="1"/>
</dbReference>
<reference evidence="15" key="1">
    <citation type="journal article" date="2019" name="Int. J. Syst. Evol. Microbiol.">
        <title>The Global Catalogue of Microorganisms (GCM) 10K type strain sequencing project: providing services to taxonomists for standard genome sequencing and annotation.</title>
        <authorList>
            <consortium name="The Broad Institute Genomics Platform"/>
            <consortium name="The Broad Institute Genome Sequencing Center for Infectious Disease"/>
            <person name="Wu L."/>
            <person name="Ma J."/>
        </authorList>
    </citation>
    <scope>NUCLEOTIDE SEQUENCE [LARGE SCALE GENOMIC DNA]</scope>
    <source>
        <strain evidence="15">KCTC 52277</strain>
    </source>
</reference>
<evidence type="ECO:0000259" key="12">
    <source>
        <dbReference type="Pfam" id="PF00149"/>
    </source>
</evidence>
<dbReference type="InterPro" id="IPR006146">
    <property type="entry name" value="5'-Nucleotdase_CS"/>
</dbReference>
<dbReference type="InterPro" id="IPR036907">
    <property type="entry name" value="5'-Nucleotdase_C_sf"/>
</dbReference>
<dbReference type="Gene3D" id="3.90.780.10">
    <property type="entry name" value="5'-Nucleotidase, C-terminal domain"/>
    <property type="match status" value="1"/>
</dbReference>
<dbReference type="InterPro" id="IPR004843">
    <property type="entry name" value="Calcineurin-like_PHP"/>
</dbReference>
<comment type="cofactor">
    <cofactor evidence="3">
        <name>a divalent metal cation</name>
        <dbReference type="ChEBI" id="CHEBI:60240"/>
    </cofactor>
</comment>
<dbReference type="EMBL" id="JBHRTD010000006">
    <property type="protein sequence ID" value="MFC3137265.1"/>
    <property type="molecule type" value="Genomic_DNA"/>
</dbReference>
<dbReference type="NCBIfam" id="NF006938">
    <property type="entry name" value="PRK09420.1"/>
    <property type="match status" value="1"/>
</dbReference>
<dbReference type="PANTHER" id="PTHR11575">
    <property type="entry name" value="5'-NUCLEOTIDASE-RELATED"/>
    <property type="match status" value="1"/>
</dbReference>
<dbReference type="Gene3D" id="3.60.21.10">
    <property type="match status" value="1"/>
</dbReference>
<comment type="catalytic activity">
    <reaction evidence="1">
        <text>a ribonucleoside 3'-phosphate + H2O = a ribonucleoside + phosphate</text>
        <dbReference type="Rhea" id="RHEA:10144"/>
        <dbReference type="ChEBI" id="CHEBI:13197"/>
        <dbReference type="ChEBI" id="CHEBI:15377"/>
        <dbReference type="ChEBI" id="CHEBI:18254"/>
        <dbReference type="ChEBI" id="CHEBI:43474"/>
        <dbReference type="EC" id="3.1.3.6"/>
    </reaction>
</comment>
<dbReference type="PROSITE" id="PS51257">
    <property type="entry name" value="PROKAR_LIPOPROTEIN"/>
    <property type="match status" value="1"/>
</dbReference>
<feature type="domain" description="5'-Nucleotidase C-terminal" evidence="13">
    <location>
        <begin position="379"/>
        <end position="587"/>
    </location>
</feature>
<feature type="signal peptide" evidence="11">
    <location>
        <begin position="1"/>
        <end position="22"/>
    </location>
</feature>
<evidence type="ECO:0000256" key="6">
    <source>
        <dbReference type="ARBA" id="ARBA00022723"/>
    </source>
</evidence>
<keyword evidence="7 11" id="KW-0732">Signal</keyword>
<feature type="chain" id="PRO_5044977441" evidence="11">
    <location>
        <begin position="23"/>
        <end position="689"/>
    </location>
</feature>
<keyword evidence="10" id="KW-0511">Multifunctional enzyme</keyword>
<dbReference type="InterPro" id="IPR008334">
    <property type="entry name" value="5'-Nucleotdase_C"/>
</dbReference>
<dbReference type="Pfam" id="PF00149">
    <property type="entry name" value="Metallophos"/>
    <property type="match status" value="1"/>
</dbReference>
<evidence type="ECO:0000256" key="8">
    <source>
        <dbReference type="ARBA" id="ARBA00022741"/>
    </source>
</evidence>
<comment type="similarity">
    <text evidence="5 11">Belongs to the 5'-nucleotidase family.</text>
</comment>
<keyword evidence="6" id="KW-0479">Metal-binding</keyword>
<dbReference type="InterPro" id="IPR006179">
    <property type="entry name" value="5_nucleotidase/apyrase"/>
</dbReference>
<proteinExistence type="inferred from homology"/>
<accession>A0ABV7G7G9</accession>
<evidence type="ECO:0000259" key="13">
    <source>
        <dbReference type="Pfam" id="PF02872"/>
    </source>
</evidence>
<comment type="catalytic activity">
    <reaction evidence="2">
        <text>a nucleoside 2',3'-cyclic phosphate + H2O = a nucleoside 3'-phosphate + H(+)</text>
        <dbReference type="Rhea" id="RHEA:19621"/>
        <dbReference type="ChEBI" id="CHEBI:15377"/>
        <dbReference type="ChEBI" id="CHEBI:15378"/>
        <dbReference type="ChEBI" id="CHEBI:66949"/>
        <dbReference type="ChEBI" id="CHEBI:66954"/>
        <dbReference type="EC" id="3.1.4.16"/>
    </reaction>
</comment>
<evidence type="ECO:0000256" key="1">
    <source>
        <dbReference type="ARBA" id="ARBA00000527"/>
    </source>
</evidence>
<dbReference type="PROSITE" id="PS00786">
    <property type="entry name" value="5_NUCLEOTIDASE_2"/>
    <property type="match status" value="1"/>
</dbReference>
<evidence type="ECO:0000256" key="9">
    <source>
        <dbReference type="ARBA" id="ARBA00022801"/>
    </source>
</evidence>
<evidence type="ECO:0000256" key="2">
    <source>
        <dbReference type="ARBA" id="ARBA00001730"/>
    </source>
</evidence>
<dbReference type="RefSeq" id="WP_283106386.1">
    <property type="nucleotide sequence ID" value="NZ_JAKILF010000002.1"/>
</dbReference>
<dbReference type="PRINTS" id="PR01607">
    <property type="entry name" value="APYRASEFAMLY"/>
</dbReference>
<evidence type="ECO:0000256" key="5">
    <source>
        <dbReference type="ARBA" id="ARBA00006654"/>
    </source>
</evidence>